<feature type="non-terminal residue" evidence="8">
    <location>
        <position position="1"/>
    </location>
</feature>
<evidence type="ECO:0000256" key="6">
    <source>
        <dbReference type="SAM" id="Phobius"/>
    </source>
</evidence>
<comment type="similarity">
    <text evidence="5">Belongs to the SAT4 family.</text>
</comment>
<evidence type="ECO:0000256" key="1">
    <source>
        <dbReference type="ARBA" id="ARBA00004141"/>
    </source>
</evidence>
<dbReference type="PANTHER" id="PTHR33048:SF129">
    <property type="entry name" value="INTEGRAL MEMBRANE PROTEIN-RELATED"/>
    <property type="match status" value="1"/>
</dbReference>
<feature type="non-terminal residue" evidence="8">
    <location>
        <position position="294"/>
    </location>
</feature>
<keyword evidence="9" id="KW-1185">Reference proteome</keyword>
<feature type="transmembrane region" description="Helical" evidence="6">
    <location>
        <begin position="29"/>
        <end position="52"/>
    </location>
</feature>
<organism evidence="8 9">
    <name type="scientific">Saccharata proteae CBS 121410</name>
    <dbReference type="NCBI Taxonomy" id="1314787"/>
    <lineage>
        <taxon>Eukaryota</taxon>
        <taxon>Fungi</taxon>
        <taxon>Dikarya</taxon>
        <taxon>Ascomycota</taxon>
        <taxon>Pezizomycotina</taxon>
        <taxon>Dothideomycetes</taxon>
        <taxon>Dothideomycetes incertae sedis</taxon>
        <taxon>Botryosphaeriales</taxon>
        <taxon>Saccharataceae</taxon>
        <taxon>Saccharata</taxon>
    </lineage>
</organism>
<accession>A0A6A5YFP6</accession>
<dbReference type="InterPro" id="IPR049326">
    <property type="entry name" value="Rhodopsin_dom_fungi"/>
</dbReference>
<protein>
    <recommendedName>
        <fullName evidence="7">Rhodopsin domain-containing protein</fullName>
    </recommendedName>
</protein>
<dbReference type="Proteomes" id="UP000799776">
    <property type="component" value="Unassembled WGS sequence"/>
</dbReference>
<evidence type="ECO:0000256" key="4">
    <source>
        <dbReference type="ARBA" id="ARBA00023136"/>
    </source>
</evidence>
<dbReference type="AlphaFoldDB" id="A0A6A5YFP6"/>
<evidence type="ECO:0000313" key="8">
    <source>
        <dbReference type="EMBL" id="KAF2089621.1"/>
    </source>
</evidence>
<dbReference type="Pfam" id="PF20684">
    <property type="entry name" value="Fung_rhodopsin"/>
    <property type="match status" value="1"/>
</dbReference>
<feature type="transmembrane region" description="Helical" evidence="6">
    <location>
        <begin position="143"/>
        <end position="167"/>
    </location>
</feature>
<dbReference type="PANTHER" id="PTHR33048">
    <property type="entry name" value="PTH11-LIKE INTEGRAL MEMBRANE PROTEIN (AFU_ORTHOLOGUE AFUA_5G11245)"/>
    <property type="match status" value="1"/>
</dbReference>
<feature type="transmembrane region" description="Helical" evidence="6">
    <location>
        <begin position="64"/>
        <end position="88"/>
    </location>
</feature>
<dbReference type="OrthoDB" id="5329176at2759"/>
<feature type="transmembrane region" description="Helical" evidence="6">
    <location>
        <begin position="198"/>
        <end position="221"/>
    </location>
</feature>
<keyword evidence="4 6" id="KW-0472">Membrane</keyword>
<comment type="subcellular location">
    <subcellularLocation>
        <location evidence="1">Membrane</location>
        <topology evidence="1">Multi-pass membrane protein</topology>
    </subcellularLocation>
</comment>
<dbReference type="GO" id="GO:0016020">
    <property type="term" value="C:membrane"/>
    <property type="evidence" value="ECO:0007669"/>
    <property type="project" value="UniProtKB-SubCell"/>
</dbReference>
<evidence type="ECO:0000256" key="5">
    <source>
        <dbReference type="ARBA" id="ARBA00038359"/>
    </source>
</evidence>
<evidence type="ECO:0000256" key="2">
    <source>
        <dbReference type="ARBA" id="ARBA00022692"/>
    </source>
</evidence>
<feature type="transmembrane region" description="Helical" evidence="6">
    <location>
        <begin position="108"/>
        <end position="131"/>
    </location>
</feature>
<keyword evidence="3 6" id="KW-1133">Transmembrane helix</keyword>
<gene>
    <name evidence="8" type="ORF">K490DRAFT_8203</name>
</gene>
<proteinExistence type="inferred from homology"/>
<feature type="transmembrane region" description="Helical" evidence="6">
    <location>
        <begin position="271"/>
        <end position="291"/>
    </location>
</feature>
<keyword evidence="2 6" id="KW-0812">Transmembrane</keyword>
<sequence>TMAGGLHPPLELLRAWQTDAYPHGIRRDWSLVIVCAVFFPITVLSVVLRLYARFAIQRNVGLDDIFIISAILPVTGLIITIALASRIYGFDRHAWDLTPELAIASRKATMAISALYIIGTGLTKISILFFYRRMASGSVSNWFLYVVWANIIAIIAYMITFLCTLFLGCYPTNSYWNQAVPQWAATHDWHCYNEGADMLTASAISVAQDFLACGLPLLLFWKLQISMRQKIALGAIFGAGLFSCICGLVRTAYIHVVYYTTYDITWAAVPIWGWTAVEANVAIICASAPALKVF</sequence>
<dbReference type="InterPro" id="IPR052337">
    <property type="entry name" value="SAT4-like"/>
</dbReference>
<feature type="transmembrane region" description="Helical" evidence="6">
    <location>
        <begin position="233"/>
        <end position="259"/>
    </location>
</feature>
<dbReference type="EMBL" id="ML978714">
    <property type="protein sequence ID" value="KAF2089621.1"/>
    <property type="molecule type" value="Genomic_DNA"/>
</dbReference>
<evidence type="ECO:0000313" key="9">
    <source>
        <dbReference type="Proteomes" id="UP000799776"/>
    </source>
</evidence>
<reference evidence="8" key="1">
    <citation type="journal article" date="2020" name="Stud. Mycol.">
        <title>101 Dothideomycetes genomes: a test case for predicting lifestyles and emergence of pathogens.</title>
        <authorList>
            <person name="Haridas S."/>
            <person name="Albert R."/>
            <person name="Binder M."/>
            <person name="Bloem J."/>
            <person name="Labutti K."/>
            <person name="Salamov A."/>
            <person name="Andreopoulos B."/>
            <person name="Baker S."/>
            <person name="Barry K."/>
            <person name="Bills G."/>
            <person name="Bluhm B."/>
            <person name="Cannon C."/>
            <person name="Castanera R."/>
            <person name="Culley D."/>
            <person name="Daum C."/>
            <person name="Ezra D."/>
            <person name="Gonzalez J."/>
            <person name="Henrissat B."/>
            <person name="Kuo A."/>
            <person name="Liang C."/>
            <person name="Lipzen A."/>
            <person name="Lutzoni F."/>
            <person name="Magnuson J."/>
            <person name="Mondo S."/>
            <person name="Nolan M."/>
            <person name="Ohm R."/>
            <person name="Pangilinan J."/>
            <person name="Park H.-J."/>
            <person name="Ramirez L."/>
            <person name="Alfaro M."/>
            <person name="Sun H."/>
            <person name="Tritt A."/>
            <person name="Yoshinaga Y."/>
            <person name="Zwiers L.-H."/>
            <person name="Turgeon B."/>
            <person name="Goodwin S."/>
            <person name="Spatafora J."/>
            <person name="Crous P."/>
            <person name="Grigoriev I."/>
        </authorList>
    </citation>
    <scope>NUCLEOTIDE SEQUENCE</scope>
    <source>
        <strain evidence="8">CBS 121410</strain>
    </source>
</reference>
<feature type="domain" description="Rhodopsin" evidence="7">
    <location>
        <begin position="48"/>
        <end position="292"/>
    </location>
</feature>
<evidence type="ECO:0000256" key="3">
    <source>
        <dbReference type="ARBA" id="ARBA00022989"/>
    </source>
</evidence>
<evidence type="ECO:0000259" key="7">
    <source>
        <dbReference type="Pfam" id="PF20684"/>
    </source>
</evidence>
<name>A0A6A5YFP6_9PEZI</name>